<sequence length="214" mass="22757">MTATRPADAELVGRLVRLTPFTPDDIPALESAIRTPEVFAGGYGGGPAGLPADAAAFDVFARGYYSGGPSAMPWTVRLRGGADDGRIVGATKLGDLDFDSESAHIGWTAYDPRVWGTGVNVETKLLLLGLAFDHGFGRVKLQADARNARSRGAILRLGAAFEGVLRRHKPRADGTWRDSAVYSIIVDEWPAVRAGLEARLAARGDEPVRVTSAN</sequence>
<name>A0ABP4WKQ1_9MICO</name>
<dbReference type="PROSITE" id="PS51186">
    <property type="entry name" value="GNAT"/>
    <property type="match status" value="1"/>
</dbReference>
<dbReference type="Proteomes" id="UP001500506">
    <property type="component" value="Unassembled WGS sequence"/>
</dbReference>
<dbReference type="PANTHER" id="PTHR43610:SF1">
    <property type="entry name" value="N-ACETYLTRANSFERASE DOMAIN-CONTAINING PROTEIN"/>
    <property type="match status" value="1"/>
</dbReference>
<feature type="domain" description="N-acetyltransferase" evidence="1">
    <location>
        <begin position="16"/>
        <end position="188"/>
    </location>
</feature>
<dbReference type="RefSeq" id="WP_232499067.1">
    <property type="nucleotide sequence ID" value="NZ_BAAANH010000003.1"/>
</dbReference>
<protein>
    <submittedName>
        <fullName evidence="2">GNAT family protein</fullName>
    </submittedName>
</protein>
<accession>A0ABP4WKQ1</accession>
<evidence type="ECO:0000259" key="1">
    <source>
        <dbReference type="PROSITE" id="PS51186"/>
    </source>
</evidence>
<dbReference type="InterPro" id="IPR000182">
    <property type="entry name" value="GNAT_dom"/>
</dbReference>
<evidence type="ECO:0000313" key="3">
    <source>
        <dbReference type="Proteomes" id="UP001500506"/>
    </source>
</evidence>
<organism evidence="2 3">
    <name type="scientific">Agromyces humatus</name>
    <dbReference type="NCBI Taxonomy" id="279573"/>
    <lineage>
        <taxon>Bacteria</taxon>
        <taxon>Bacillati</taxon>
        <taxon>Actinomycetota</taxon>
        <taxon>Actinomycetes</taxon>
        <taxon>Micrococcales</taxon>
        <taxon>Microbacteriaceae</taxon>
        <taxon>Agromyces</taxon>
    </lineage>
</organism>
<gene>
    <name evidence="2" type="ORF">GCM10009747_14540</name>
</gene>
<dbReference type="SUPFAM" id="SSF55729">
    <property type="entry name" value="Acyl-CoA N-acyltransferases (Nat)"/>
    <property type="match status" value="1"/>
</dbReference>
<dbReference type="Pfam" id="PF13302">
    <property type="entry name" value="Acetyltransf_3"/>
    <property type="match status" value="1"/>
</dbReference>
<dbReference type="InterPro" id="IPR016181">
    <property type="entry name" value="Acyl_CoA_acyltransferase"/>
</dbReference>
<keyword evidence="3" id="KW-1185">Reference proteome</keyword>
<reference evidence="3" key="1">
    <citation type="journal article" date="2019" name="Int. J. Syst. Evol. Microbiol.">
        <title>The Global Catalogue of Microorganisms (GCM) 10K type strain sequencing project: providing services to taxonomists for standard genome sequencing and annotation.</title>
        <authorList>
            <consortium name="The Broad Institute Genomics Platform"/>
            <consortium name="The Broad Institute Genome Sequencing Center for Infectious Disease"/>
            <person name="Wu L."/>
            <person name="Ma J."/>
        </authorList>
    </citation>
    <scope>NUCLEOTIDE SEQUENCE [LARGE SCALE GENOMIC DNA]</scope>
    <source>
        <strain evidence="3">JCM 14319</strain>
    </source>
</reference>
<proteinExistence type="predicted"/>
<comment type="caution">
    <text evidence="2">The sequence shown here is derived from an EMBL/GenBank/DDBJ whole genome shotgun (WGS) entry which is preliminary data.</text>
</comment>
<evidence type="ECO:0000313" key="2">
    <source>
        <dbReference type="EMBL" id="GAA1757074.1"/>
    </source>
</evidence>
<dbReference type="PANTHER" id="PTHR43610">
    <property type="entry name" value="BLL6696 PROTEIN"/>
    <property type="match status" value="1"/>
</dbReference>
<dbReference type="EMBL" id="BAAANH010000003">
    <property type="protein sequence ID" value="GAA1757074.1"/>
    <property type="molecule type" value="Genomic_DNA"/>
</dbReference>
<dbReference type="Gene3D" id="3.40.630.30">
    <property type="match status" value="1"/>
</dbReference>